<evidence type="ECO:0000313" key="1">
    <source>
        <dbReference type="EMBL" id="KAF0701356.1"/>
    </source>
</evidence>
<keyword evidence="3" id="KW-1185">Reference proteome</keyword>
<sequence length="144" mass="16435">MEIHEDSYHHHSIQSFVAVQETRWPLQRTFANRIWSLDGRTLTMTTAKRDFRVVAVKQGLVWSGTLCGIQIESSDGKWFRGTLRTKAEWGAWVQAFHDMARPTTAPLANKRATKVHFANVVHVRTIPGGDTTEDEDDDDHHRVG</sequence>
<gene>
    <name evidence="2" type="primary">Aste57867_8137</name>
    <name evidence="1" type="ORF">As57867_008107</name>
    <name evidence="2" type="ORF">ASTE57867_8137</name>
</gene>
<name>A0A485KJG7_9STRA</name>
<organism evidence="2 3">
    <name type="scientific">Aphanomyces stellatus</name>
    <dbReference type="NCBI Taxonomy" id="120398"/>
    <lineage>
        <taxon>Eukaryota</taxon>
        <taxon>Sar</taxon>
        <taxon>Stramenopiles</taxon>
        <taxon>Oomycota</taxon>
        <taxon>Saprolegniomycetes</taxon>
        <taxon>Saprolegniales</taxon>
        <taxon>Verrucalvaceae</taxon>
        <taxon>Aphanomyces</taxon>
    </lineage>
</organism>
<accession>A0A485KJG7</accession>
<dbReference type="EMBL" id="CAADRA010005113">
    <property type="protein sequence ID" value="VFT85026.1"/>
    <property type="molecule type" value="Genomic_DNA"/>
</dbReference>
<dbReference type="Proteomes" id="UP000332933">
    <property type="component" value="Unassembled WGS sequence"/>
</dbReference>
<evidence type="ECO:0000313" key="3">
    <source>
        <dbReference type="Proteomes" id="UP000332933"/>
    </source>
</evidence>
<dbReference type="EMBL" id="VJMH01005092">
    <property type="protein sequence ID" value="KAF0701356.1"/>
    <property type="molecule type" value="Genomic_DNA"/>
</dbReference>
<evidence type="ECO:0000313" key="2">
    <source>
        <dbReference type="EMBL" id="VFT85026.1"/>
    </source>
</evidence>
<reference evidence="1" key="2">
    <citation type="submission" date="2019-06" db="EMBL/GenBank/DDBJ databases">
        <title>Genomics analysis of Aphanomyces spp. identifies a new class of oomycete effector associated with host adaptation.</title>
        <authorList>
            <person name="Gaulin E."/>
        </authorList>
    </citation>
    <scope>NUCLEOTIDE SEQUENCE</scope>
    <source>
        <strain evidence="1">CBS 578.67</strain>
    </source>
</reference>
<dbReference type="AlphaFoldDB" id="A0A485KJG7"/>
<reference evidence="2 3" key="1">
    <citation type="submission" date="2019-03" db="EMBL/GenBank/DDBJ databases">
        <authorList>
            <person name="Gaulin E."/>
            <person name="Dumas B."/>
        </authorList>
    </citation>
    <scope>NUCLEOTIDE SEQUENCE [LARGE SCALE GENOMIC DNA]</scope>
    <source>
        <strain evidence="2">CBS 568.67</strain>
    </source>
</reference>
<protein>
    <submittedName>
        <fullName evidence="2">Aste57867_8137 protein</fullName>
    </submittedName>
</protein>
<proteinExistence type="predicted"/>